<dbReference type="GO" id="GO:0003700">
    <property type="term" value="F:DNA-binding transcription factor activity"/>
    <property type="evidence" value="ECO:0007669"/>
    <property type="project" value="InterPro"/>
</dbReference>
<dbReference type="InterPro" id="IPR000847">
    <property type="entry name" value="LysR_HTH_N"/>
</dbReference>
<dbReference type="InterPro" id="IPR036388">
    <property type="entry name" value="WH-like_DNA-bd_sf"/>
</dbReference>
<gene>
    <name evidence="6" type="ORF">D5400_03720</name>
</gene>
<evidence type="ECO:0000256" key="1">
    <source>
        <dbReference type="ARBA" id="ARBA00009437"/>
    </source>
</evidence>
<feature type="domain" description="HTH lysR-type" evidence="5">
    <location>
        <begin position="8"/>
        <end position="65"/>
    </location>
</feature>
<dbReference type="OrthoDB" id="7840053at2"/>
<keyword evidence="4" id="KW-0804">Transcription</keyword>
<comment type="similarity">
    <text evidence="1">Belongs to the LysR transcriptional regulatory family.</text>
</comment>
<keyword evidence="3" id="KW-0238">DNA-binding</keyword>
<accession>A0A3S9B0P9</accession>
<dbReference type="FunFam" id="1.10.10.10:FF:000001">
    <property type="entry name" value="LysR family transcriptional regulator"/>
    <property type="match status" value="1"/>
</dbReference>
<keyword evidence="2" id="KW-0805">Transcription regulation</keyword>
<dbReference type="EMBL" id="CP032509">
    <property type="protein sequence ID" value="AZN70500.1"/>
    <property type="molecule type" value="Genomic_DNA"/>
</dbReference>
<dbReference type="PANTHER" id="PTHR30126">
    <property type="entry name" value="HTH-TYPE TRANSCRIPTIONAL REGULATOR"/>
    <property type="match status" value="1"/>
</dbReference>
<sequence>MRSLISQISIHKLEVFCLVVELGSFSRTAERMGIAQPVVSAHVKALAEKFGAPLTGRTGRKVTLTEEGQRVYSWAREIVSRTREMEREMADFQRGFVGKATVGASMTLGSYVLPGLISQFHEIYPKGEISVRVATPVSVTDAVHIGDCDFAYTILDPRHETAGLEVDKVMDEELILVASSKSNIGGSNLSSSQLTKLPFITAQSGTPRREIEEHCLARYGVKREHIAMEFGHAESIKQAVRAGAGAAFLFRSSVSDELDAGTLRVIMTPGMELRVPVYLVKRRGKQLSHFQVSLMEELSRGLKGQEPLRRAPTMEGA</sequence>
<dbReference type="AlphaFoldDB" id="A0A3S9B0P9"/>
<evidence type="ECO:0000256" key="3">
    <source>
        <dbReference type="ARBA" id="ARBA00023125"/>
    </source>
</evidence>
<dbReference type="Gene3D" id="3.40.190.10">
    <property type="entry name" value="Periplasmic binding protein-like II"/>
    <property type="match status" value="2"/>
</dbReference>
<protein>
    <submittedName>
        <fullName evidence="6">LysR family transcriptional regulator</fullName>
    </submittedName>
</protein>
<dbReference type="Gene3D" id="1.10.10.10">
    <property type="entry name" value="Winged helix-like DNA-binding domain superfamily/Winged helix DNA-binding domain"/>
    <property type="match status" value="1"/>
</dbReference>
<dbReference type="Pfam" id="PF03466">
    <property type="entry name" value="LysR_substrate"/>
    <property type="match status" value="1"/>
</dbReference>
<reference evidence="6 7" key="1">
    <citation type="submission" date="2018-09" db="EMBL/GenBank/DDBJ databases">
        <title>Marinorhizobium profundi gen. nov., sp. nov., isolated from a deep-sea sediment sample from the New Britain Trench and proposal of Marinorhizobiaceae fam. nov. in the order Rhizobiales of the class Alphaproteobacteria.</title>
        <authorList>
            <person name="Cao J."/>
        </authorList>
    </citation>
    <scope>NUCLEOTIDE SEQUENCE [LARGE SCALE GENOMIC DNA]</scope>
    <source>
        <strain evidence="6 7">WS11</strain>
    </source>
</reference>
<dbReference type="GO" id="GO:0000976">
    <property type="term" value="F:transcription cis-regulatory region binding"/>
    <property type="evidence" value="ECO:0007669"/>
    <property type="project" value="TreeGrafter"/>
</dbReference>
<proteinExistence type="inferred from homology"/>
<dbReference type="InterPro" id="IPR036390">
    <property type="entry name" value="WH_DNA-bd_sf"/>
</dbReference>
<evidence type="ECO:0000313" key="7">
    <source>
        <dbReference type="Proteomes" id="UP000268192"/>
    </source>
</evidence>
<organism evidence="6 7">
    <name type="scientific">Georhizobium profundi</name>
    <dbReference type="NCBI Taxonomy" id="2341112"/>
    <lineage>
        <taxon>Bacteria</taxon>
        <taxon>Pseudomonadati</taxon>
        <taxon>Pseudomonadota</taxon>
        <taxon>Alphaproteobacteria</taxon>
        <taxon>Hyphomicrobiales</taxon>
        <taxon>Rhizobiaceae</taxon>
        <taxon>Georhizobium</taxon>
    </lineage>
</organism>
<dbReference type="InterPro" id="IPR005119">
    <property type="entry name" value="LysR_subst-bd"/>
</dbReference>
<dbReference type="Pfam" id="PF00126">
    <property type="entry name" value="HTH_1"/>
    <property type="match status" value="1"/>
</dbReference>
<dbReference type="Proteomes" id="UP000268192">
    <property type="component" value="Chromosome"/>
</dbReference>
<keyword evidence="7" id="KW-1185">Reference proteome</keyword>
<dbReference type="PANTHER" id="PTHR30126:SF39">
    <property type="entry name" value="HTH-TYPE TRANSCRIPTIONAL REGULATOR CYSL"/>
    <property type="match status" value="1"/>
</dbReference>
<name>A0A3S9B0P9_9HYPH</name>
<evidence type="ECO:0000313" key="6">
    <source>
        <dbReference type="EMBL" id="AZN70500.1"/>
    </source>
</evidence>
<evidence type="ECO:0000256" key="4">
    <source>
        <dbReference type="ARBA" id="ARBA00023163"/>
    </source>
</evidence>
<evidence type="ECO:0000256" key="2">
    <source>
        <dbReference type="ARBA" id="ARBA00023015"/>
    </source>
</evidence>
<dbReference type="SUPFAM" id="SSF46785">
    <property type="entry name" value="Winged helix' DNA-binding domain"/>
    <property type="match status" value="1"/>
</dbReference>
<dbReference type="PROSITE" id="PS50931">
    <property type="entry name" value="HTH_LYSR"/>
    <property type="match status" value="1"/>
</dbReference>
<dbReference type="KEGG" id="abaw:D5400_03720"/>
<dbReference type="RefSeq" id="WP_126007768.1">
    <property type="nucleotide sequence ID" value="NZ_CP032509.1"/>
</dbReference>
<dbReference type="SUPFAM" id="SSF53850">
    <property type="entry name" value="Periplasmic binding protein-like II"/>
    <property type="match status" value="1"/>
</dbReference>
<evidence type="ECO:0000259" key="5">
    <source>
        <dbReference type="PROSITE" id="PS50931"/>
    </source>
</evidence>